<evidence type="ECO:0000313" key="1">
    <source>
        <dbReference type="EMBL" id="MEE3928452.1"/>
    </source>
</evidence>
<comment type="caution">
    <text evidence="1">The sequence shown here is derived from an EMBL/GenBank/DDBJ whole genome shotgun (WGS) entry which is preliminary data.</text>
</comment>
<organism evidence="1 2">
    <name type="scientific">Mycoplasmopsis ciconiae</name>
    <dbReference type="NCBI Taxonomy" id="561067"/>
    <lineage>
        <taxon>Bacteria</taxon>
        <taxon>Bacillati</taxon>
        <taxon>Mycoplasmatota</taxon>
        <taxon>Mycoplasmoidales</taxon>
        <taxon>Metamycoplasmataceae</taxon>
        <taxon>Mycoplasmopsis</taxon>
    </lineage>
</organism>
<evidence type="ECO:0000313" key="2">
    <source>
        <dbReference type="Proteomes" id="UP001344817"/>
    </source>
</evidence>
<keyword evidence="2" id="KW-1185">Reference proteome</keyword>
<dbReference type="EMBL" id="JAZDWZ010000007">
    <property type="protein sequence ID" value="MEE3928452.1"/>
    <property type="molecule type" value="Genomic_DNA"/>
</dbReference>
<reference evidence="1" key="1">
    <citation type="submission" date="2024-01" db="EMBL/GenBank/DDBJ databases">
        <title>Genome sequence of Mycoplasma ciconiae type strain DSM 25251.</title>
        <authorList>
            <person name="Spergser J."/>
        </authorList>
    </citation>
    <scope>NUCLEOTIDE SEQUENCE [LARGE SCALE GENOMIC DNA]</scope>
    <source>
        <strain evidence="1">DSM 25251</strain>
    </source>
</reference>
<gene>
    <name evidence="1" type="ORF">V2E24_02570</name>
</gene>
<sequence>MYTNFSQTLKPPIINGGFGIIKNCFILKITQDIKNNNYIFALFKKKTKDKKHAQKEQKNNFELLKDATELITKGEYQIIENKLFVISQEDFYEIYDPEQYIRISQIPFKYSMQFLDQLSYNLKLKIPNISVVQIKKLNRKWNSTVIYSSEALLEKDIASLKIEPSLQQALKNEIERELNAKKVNSLRLISELDVLVSSLKNQIVQKWEIYGNYVNKQFLWEYLKNKQMDITQPFYRLQTLLNNPKKDNVNDVIDYFKNYDSKYQENNLEWVRVKWNNLTALEKNKVYREFLEN</sequence>
<protein>
    <submittedName>
        <fullName evidence="1">Uncharacterized protein</fullName>
    </submittedName>
</protein>
<accession>A0ABU7MLP7</accession>
<dbReference type="Proteomes" id="UP001344817">
    <property type="component" value="Unassembled WGS sequence"/>
</dbReference>
<name>A0ABU7MLP7_9BACT</name>
<dbReference type="RefSeq" id="WP_330500864.1">
    <property type="nucleotide sequence ID" value="NZ_JAZDWZ010000007.1"/>
</dbReference>
<proteinExistence type="predicted"/>